<evidence type="ECO:0000313" key="7">
    <source>
        <dbReference type="EMBL" id="RZM80322.1"/>
    </source>
</evidence>
<dbReference type="AlphaFoldDB" id="A0A4Q7EC57"/>
<comment type="caution">
    <text evidence="7">The sequence shown here is derived from an EMBL/GenBank/DDBJ whole genome shotgun (WGS) entry which is preliminary data.</text>
</comment>
<keyword evidence="3" id="KW-0479">Metal-binding</keyword>
<sequence>MNSDLVLAHYPNSMTILPTYRCTAACKECCFESSPEVKGRLSLDEIEHAIDSAKESFPALKMVVFSGGECFTLKEDLYSSIEKASRLGLATRCVSNGYWGKSLDNAHSVAKKIAKAGLNEINFSTGLDHSQFVTLQSVINAALACIEHGITTLIIVEKDSESSEVLNDLYNHPDFGKISASSLLTVKSNAWMPFKQDFESRGDQSSGPNLNEGCSQVFENIVVTPHNLVSACCGLTHEHIPEMKIGDLEHDSIGAAFNNQLEDFLKYWIKVEGPMNIIRQLCDEDFITREVGQIDHICQACVHLHKNPVIREKLASEYHNHVNQVMAKFHLELSAKGIENHFLVA</sequence>
<protein>
    <submittedName>
        <fullName evidence="7">Radical SAM protein</fullName>
    </submittedName>
</protein>
<dbReference type="Proteomes" id="UP000292345">
    <property type="component" value="Unassembled WGS sequence"/>
</dbReference>
<feature type="domain" description="Radical SAM core" evidence="6">
    <location>
        <begin position="17"/>
        <end position="124"/>
    </location>
</feature>
<dbReference type="PANTHER" id="PTHR11228">
    <property type="entry name" value="RADICAL SAM DOMAIN PROTEIN"/>
    <property type="match status" value="1"/>
</dbReference>
<evidence type="ECO:0000256" key="2">
    <source>
        <dbReference type="ARBA" id="ARBA00022691"/>
    </source>
</evidence>
<evidence type="ECO:0000259" key="6">
    <source>
        <dbReference type="Pfam" id="PF04055"/>
    </source>
</evidence>
<keyword evidence="4" id="KW-0408">Iron</keyword>
<dbReference type="InterPro" id="IPR007197">
    <property type="entry name" value="rSAM"/>
</dbReference>
<dbReference type="InterPro" id="IPR013785">
    <property type="entry name" value="Aldolase_TIM"/>
</dbReference>
<dbReference type="SUPFAM" id="SSF102114">
    <property type="entry name" value="Radical SAM enzymes"/>
    <property type="match status" value="1"/>
</dbReference>
<gene>
    <name evidence="7" type="ORF">C3B51_12225</name>
</gene>
<dbReference type="PANTHER" id="PTHR11228:SF34">
    <property type="entry name" value="TUNGSTEN-CONTAINING ALDEHYDE FERREDOXIN OXIDOREDUCTASE COFACTOR MODIFYING PROTEIN"/>
    <property type="match status" value="1"/>
</dbReference>
<evidence type="ECO:0000256" key="4">
    <source>
        <dbReference type="ARBA" id="ARBA00023004"/>
    </source>
</evidence>
<dbReference type="RefSeq" id="WP_130245201.1">
    <property type="nucleotide sequence ID" value="NZ_PPUZ01000032.1"/>
</dbReference>
<reference evidence="7 8" key="1">
    <citation type="submission" date="2018-01" db="EMBL/GenBank/DDBJ databases">
        <title>Co-occurrence of chitin degradation, pigmentation and bioactivity in marine Pseudoalteromonas.</title>
        <authorList>
            <person name="Paulsen S."/>
            <person name="Gram L."/>
            <person name="Machado H."/>
        </authorList>
    </citation>
    <scope>NUCLEOTIDE SEQUENCE [LARGE SCALE GENOMIC DNA]</scope>
    <source>
        <strain evidence="7 8">S1946</strain>
    </source>
</reference>
<dbReference type="GO" id="GO:0051536">
    <property type="term" value="F:iron-sulfur cluster binding"/>
    <property type="evidence" value="ECO:0007669"/>
    <property type="project" value="UniProtKB-KW"/>
</dbReference>
<evidence type="ECO:0000313" key="8">
    <source>
        <dbReference type="Proteomes" id="UP000292345"/>
    </source>
</evidence>
<dbReference type="GO" id="GO:0003824">
    <property type="term" value="F:catalytic activity"/>
    <property type="evidence" value="ECO:0007669"/>
    <property type="project" value="InterPro"/>
</dbReference>
<keyword evidence="5" id="KW-0411">Iron-sulfur</keyword>
<dbReference type="InterPro" id="IPR058240">
    <property type="entry name" value="rSAM_sf"/>
</dbReference>
<comment type="cofactor">
    <cofactor evidence="1">
        <name>[4Fe-4S] cluster</name>
        <dbReference type="ChEBI" id="CHEBI:49883"/>
    </cofactor>
</comment>
<dbReference type="InterPro" id="IPR050377">
    <property type="entry name" value="Radical_SAM_PqqE_MftC-like"/>
</dbReference>
<proteinExistence type="predicted"/>
<accession>A0A4Q7EC57</accession>
<keyword evidence="2" id="KW-0949">S-adenosyl-L-methionine</keyword>
<dbReference type="Pfam" id="PF04055">
    <property type="entry name" value="Radical_SAM"/>
    <property type="match status" value="1"/>
</dbReference>
<dbReference type="GO" id="GO:0046872">
    <property type="term" value="F:metal ion binding"/>
    <property type="evidence" value="ECO:0007669"/>
    <property type="project" value="UniProtKB-KW"/>
</dbReference>
<evidence type="ECO:0000256" key="5">
    <source>
        <dbReference type="ARBA" id="ARBA00023014"/>
    </source>
</evidence>
<organism evidence="7 8">
    <name type="scientific">Pseudoalteromonas rubra</name>
    <dbReference type="NCBI Taxonomy" id="43658"/>
    <lineage>
        <taxon>Bacteria</taxon>
        <taxon>Pseudomonadati</taxon>
        <taxon>Pseudomonadota</taxon>
        <taxon>Gammaproteobacteria</taxon>
        <taxon>Alteromonadales</taxon>
        <taxon>Pseudoalteromonadaceae</taxon>
        <taxon>Pseudoalteromonas</taxon>
    </lineage>
</organism>
<dbReference type="EMBL" id="PPUZ01000032">
    <property type="protein sequence ID" value="RZM80322.1"/>
    <property type="molecule type" value="Genomic_DNA"/>
</dbReference>
<dbReference type="CDD" id="cd01335">
    <property type="entry name" value="Radical_SAM"/>
    <property type="match status" value="1"/>
</dbReference>
<dbReference type="Gene3D" id="3.20.20.70">
    <property type="entry name" value="Aldolase class I"/>
    <property type="match status" value="1"/>
</dbReference>
<evidence type="ECO:0000256" key="3">
    <source>
        <dbReference type="ARBA" id="ARBA00022723"/>
    </source>
</evidence>
<evidence type="ECO:0000256" key="1">
    <source>
        <dbReference type="ARBA" id="ARBA00001966"/>
    </source>
</evidence>
<name>A0A4Q7EC57_9GAMM</name>